<keyword evidence="3" id="KW-1185">Reference proteome</keyword>
<proteinExistence type="predicted"/>
<dbReference type="AlphaFoldDB" id="A0A5B7FMH7"/>
<comment type="caution">
    <text evidence="2">The sequence shown here is derived from an EMBL/GenBank/DDBJ whole genome shotgun (WGS) entry which is preliminary data.</text>
</comment>
<keyword evidence="1" id="KW-0472">Membrane</keyword>
<dbReference type="Proteomes" id="UP000324222">
    <property type="component" value="Unassembled WGS sequence"/>
</dbReference>
<evidence type="ECO:0000256" key="1">
    <source>
        <dbReference type="SAM" id="Phobius"/>
    </source>
</evidence>
<evidence type="ECO:0000313" key="2">
    <source>
        <dbReference type="EMBL" id="MPC47642.1"/>
    </source>
</evidence>
<gene>
    <name evidence="2" type="ORF">E2C01_041396</name>
</gene>
<accession>A0A5B7FMH7</accession>
<keyword evidence="1" id="KW-1133">Transmembrane helix</keyword>
<feature type="transmembrane region" description="Helical" evidence="1">
    <location>
        <begin position="77"/>
        <end position="96"/>
    </location>
</feature>
<organism evidence="2 3">
    <name type="scientific">Portunus trituberculatus</name>
    <name type="common">Swimming crab</name>
    <name type="synonym">Neptunus trituberculatus</name>
    <dbReference type="NCBI Taxonomy" id="210409"/>
    <lineage>
        <taxon>Eukaryota</taxon>
        <taxon>Metazoa</taxon>
        <taxon>Ecdysozoa</taxon>
        <taxon>Arthropoda</taxon>
        <taxon>Crustacea</taxon>
        <taxon>Multicrustacea</taxon>
        <taxon>Malacostraca</taxon>
        <taxon>Eumalacostraca</taxon>
        <taxon>Eucarida</taxon>
        <taxon>Decapoda</taxon>
        <taxon>Pleocyemata</taxon>
        <taxon>Brachyura</taxon>
        <taxon>Eubrachyura</taxon>
        <taxon>Portunoidea</taxon>
        <taxon>Portunidae</taxon>
        <taxon>Portuninae</taxon>
        <taxon>Portunus</taxon>
    </lineage>
</organism>
<sequence length="102" mass="11870">MVMTHQRTGWVEEVEVNVAEDVLHLWRGVEGLFLSLSSTLLTQHKKMLQGFKKGVAHTLCCTPSKANKLSSSSYFDIIANSVTLLEWVFFSYTFWYHRCYYK</sequence>
<name>A0A5B7FMH7_PORTR</name>
<protein>
    <submittedName>
        <fullName evidence="2">Uncharacterized protein</fullName>
    </submittedName>
</protein>
<keyword evidence="1" id="KW-0812">Transmembrane</keyword>
<reference evidence="2 3" key="1">
    <citation type="submission" date="2019-05" db="EMBL/GenBank/DDBJ databases">
        <title>Another draft genome of Portunus trituberculatus and its Hox gene families provides insights of decapod evolution.</title>
        <authorList>
            <person name="Jeong J.-H."/>
            <person name="Song I."/>
            <person name="Kim S."/>
            <person name="Choi T."/>
            <person name="Kim D."/>
            <person name="Ryu S."/>
            <person name="Kim W."/>
        </authorList>
    </citation>
    <scope>NUCLEOTIDE SEQUENCE [LARGE SCALE GENOMIC DNA]</scope>
    <source>
        <tissue evidence="2">Muscle</tissue>
    </source>
</reference>
<evidence type="ECO:0000313" key="3">
    <source>
        <dbReference type="Proteomes" id="UP000324222"/>
    </source>
</evidence>
<dbReference type="EMBL" id="VSRR010007846">
    <property type="protein sequence ID" value="MPC47642.1"/>
    <property type="molecule type" value="Genomic_DNA"/>
</dbReference>